<evidence type="ECO:0000256" key="5">
    <source>
        <dbReference type="ARBA" id="ARBA00022553"/>
    </source>
</evidence>
<evidence type="ECO:0000256" key="14">
    <source>
        <dbReference type="ARBA" id="ARBA00038849"/>
    </source>
</evidence>
<comment type="catalytic activity">
    <reaction evidence="19">
        <text>a (2E)-enoyl-CoA + NADPH + H(+) = a 2,3-saturated acyl-CoA + NADP(+)</text>
        <dbReference type="Rhea" id="RHEA:33763"/>
        <dbReference type="ChEBI" id="CHEBI:15378"/>
        <dbReference type="ChEBI" id="CHEBI:57783"/>
        <dbReference type="ChEBI" id="CHEBI:58349"/>
        <dbReference type="ChEBI" id="CHEBI:58856"/>
        <dbReference type="ChEBI" id="CHEBI:65111"/>
        <dbReference type="EC" id="1.3.1.38"/>
    </reaction>
    <physiologicalReaction direction="left-to-right" evidence="19">
        <dbReference type="Rhea" id="RHEA:33764"/>
    </physiologicalReaction>
</comment>
<accession>A0A0S3F1J9</accession>
<gene>
    <name evidence="23" type="ORF">ATN00_15520</name>
</gene>
<evidence type="ECO:0000256" key="22">
    <source>
        <dbReference type="ARBA" id="ARBA00051383"/>
    </source>
</evidence>
<comment type="catalytic activity">
    <reaction evidence="17">
        <text>(2E)-tetradecenoyl-CoA + NADPH + H(+) = tetradecanoyl-CoA + NADP(+)</text>
        <dbReference type="Rhea" id="RHEA:44968"/>
        <dbReference type="ChEBI" id="CHEBI:15378"/>
        <dbReference type="ChEBI" id="CHEBI:57385"/>
        <dbReference type="ChEBI" id="CHEBI:57783"/>
        <dbReference type="ChEBI" id="CHEBI:58349"/>
        <dbReference type="ChEBI" id="CHEBI:61405"/>
    </reaction>
    <physiologicalReaction direction="left-to-right" evidence="17">
        <dbReference type="Rhea" id="RHEA:44969"/>
    </physiologicalReaction>
</comment>
<evidence type="ECO:0000256" key="2">
    <source>
        <dbReference type="ARBA" id="ARBA00005189"/>
    </source>
</evidence>
<dbReference type="PANTHER" id="PTHR24317:SF7">
    <property type="entry name" value="PEROXISOMAL TRANS-2-ENOYL-COA REDUCTASE"/>
    <property type="match status" value="1"/>
</dbReference>
<evidence type="ECO:0000256" key="15">
    <source>
        <dbReference type="ARBA" id="ARBA00041063"/>
    </source>
</evidence>
<dbReference type="InterPro" id="IPR052388">
    <property type="entry name" value="Peroxisomal_t2-enoyl-CoA_red"/>
</dbReference>
<evidence type="ECO:0000256" key="9">
    <source>
        <dbReference type="ARBA" id="ARBA00023098"/>
    </source>
</evidence>
<comment type="subcellular location">
    <subcellularLocation>
        <location evidence="1">Peroxisome</location>
    </subcellularLocation>
</comment>
<comment type="catalytic activity">
    <reaction evidence="18">
        <text>(2E)-hexenoyl-CoA + NADPH + H(+) = hexanoyl-CoA + NADP(+)</text>
        <dbReference type="Rhea" id="RHEA:44956"/>
        <dbReference type="ChEBI" id="CHEBI:15378"/>
        <dbReference type="ChEBI" id="CHEBI:57783"/>
        <dbReference type="ChEBI" id="CHEBI:58349"/>
        <dbReference type="ChEBI" id="CHEBI:62077"/>
        <dbReference type="ChEBI" id="CHEBI:62620"/>
    </reaction>
    <physiologicalReaction direction="left-to-right" evidence="18">
        <dbReference type="Rhea" id="RHEA:44957"/>
    </physiologicalReaction>
</comment>
<protein>
    <recommendedName>
        <fullName evidence="15">Peroxisomal trans-2-enoyl-CoA reductase</fullName>
        <ecNumber evidence="14">1.3.1.38</ecNumber>
    </recommendedName>
</protein>
<evidence type="ECO:0000256" key="3">
    <source>
        <dbReference type="ARBA" id="ARBA00006484"/>
    </source>
</evidence>
<reference evidence="23 24" key="1">
    <citation type="submission" date="2015-11" db="EMBL/GenBank/DDBJ databases">
        <title>A Two-component Flavoprotein Monooxygenase System MeaXY Responsible for para-Hydroxylation of 2-Methyl-6-ethylaniline and 2,6-Diethylaniline in Sphingobium baderi DE-13.</title>
        <authorList>
            <person name="Cheng M."/>
            <person name="Meng Q."/>
            <person name="Yang Y."/>
            <person name="Chu C."/>
            <person name="Yan X."/>
            <person name="He J."/>
            <person name="Li S."/>
        </authorList>
    </citation>
    <scope>NUCLEOTIDE SEQUENCE [LARGE SCALE GENOMIC DNA]</scope>
    <source>
        <strain evidence="23 24">DE-13</strain>
    </source>
</reference>
<name>A0A0S3F1J9_9SPHN</name>
<dbReference type="Gene3D" id="3.40.50.720">
    <property type="entry name" value="NAD(P)-binding Rossmann-like Domain"/>
    <property type="match status" value="1"/>
</dbReference>
<evidence type="ECO:0000256" key="19">
    <source>
        <dbReference type="ARBA" id="ARBA00049251"/>
    </source>
</evidence>
<comment type="catalytic activity">
    <reaction evidence="22">
        <text>2,5-dichlorocyclohexa-2,5-dien-1,4-diol + NAD(+) = 2,5-dichlorohydroquinone + NADH + H(+)</text>
        <dbReference type="Rhea" id="RHEA:15741"/>
        <dbReference type="ChEBI" id="CHEBI:15378"/>
        <dbReference type="ChEBI" id="CHEBI:27545"/>
        <dbReference type="ChEBI" id="CHEBI:28975"/>
        <dbReference type="ChEBI" id="CHEBI:57540"/>
        <dbReference type="ChEBI" id="CHEBI:57945"/>
    </reaction>
</comment>
<dbReference type="PRINTS" id="PR00081">
    <property type="entry name" value="GDHRDH"/>
</dbReference>
<keyword evidence="7" id="KW-0521">NADP</keyword>
<dbReference type="GO" id="GO:0019166">
    <property type="term" value="F:trans-2-enoyl-CoA reductase (NADPH) activity"/>
    <property type="evidence" value="ECO:0007669"/>
    <property type="project" value="UniProtKB-EC"/>
</dbReference>
<dbReference type="InterPro" id="IPR002347">
    <property type="entry name" value="SDR_fam"/>
</dbReference>
<keyword evidence="9" id="KW-0443">Lipid metabolism</keyword>
<evidence type="ECO:0000256" key="8">
    <source>
        <dbReference type="ARBA" id="ARBA00023002"/>
    </source>
</evidence>
<dbReference type="AlphaFoldDB" id="A0A0S3F1J9"/>
<evidence type="ECO:0000256" key="10">
    <source>
        <dbReference type="ARBA" id="ARBA00023140"/>
    </source>
</evidence>
<comment type="function">
    <text evidence="12">Participates in chain elongation of fatty acids. Catalyzes the reduction of trans-2-enoyl-CoAs of varying chain lengths from 6:1 to 16:1, having maximum activity with 10:1 CoA. Has no 2,4-dienoyl-CoA reductase activity.</text>
</comment>
<dbReference type="Proteomes" id="UP000056968">
    <property type="component" value="Chromosome"/>
</dbReference>
<dbReference type="RefSeq" id="WP_021244049.1">
    <property type="nucleotide sequence ID" value="NZ_CP013264.1"/>
</dbReference>
<comment type="catalytic activity">
    <reaction evidence="20">
        <text>(2E)-decenoyl-CoA + NADPH + H(+) = decanoyl-CoA + NADP(+)</text>
        <dbReference type="Rhea" id="RHEA:44960"/>
        <dbReference type="ChEBI" id="CHEBI:15378"/>
        <dbReference type="ChEBI" id="CHEBI:57783"/>
        <dbReference type="ChEBI" id="CHEBI:58349"/>
        <dbReference type="ChEBI" id="CHEBI:61406"/>
        <dbReference type="ChEBI" id="CHEBI:61430"/>
    </reaction>
    <physiologicalReaction direction="left-to-right" evidence="20">
        <dbReference type="Rhea" id="RHEA:44961"/>
    </physiologicalReaction>
</comment>
<dbReference type="EMBL" id="CP013264">
    <property type="protein sequence ID" value="ALR21491.1"/>
    <property type="molecule type" value="Genomic_DNA"/>
</dbReference>
<dbReference type="PRINTS" id="PR00080">
    <property type="entry name" value="SDRFAMILY"/>
</dbReference>
<dbReference type="KEGG" id="sbd:ATN00_15520"/>
<keyword evidence="4" id="KW-0444">Lipid biosynthesis</keyword>
<keyword evidence="24" id="KW-1185">Reference proteome</keyword>
<evidence type="ECO:0000256" key="6">
    <source>
        <dbReference type="ARBA" id="ARBA00022832"/>
    </source>
</evidence>
<proteinExistence type="inferred from homology"/>
<evidence type="ECO:0000256" key="13">
    <source>
        <dbReference type="ARBA" id="ARBA00038622"/>
    </source>
</evidence>
<sequence>MSARTVDDLRLDDAPLALASGLLDGRTAIVSGGGSGIGKAAAWVLARLGARVAICGRNPERLEAVQSAFDARGWPILAHPCDIRDEAGIERLLDAVAARFGLPDILINNAGGQFAQGASQIAPKGWRAVIETNLTGCWLMMQAVARRWIDGGRGGVIVNVTAANGRGMPGIAHSAAARAGVENVTRTAAVEWAPHGIRINCLAPGLVDSGGLSVYPEAARAAFARANPQRATGDPWDIAQIIAFLASDTTRFLTGTTITADGGGALWGDLWTIERPVYFSDSFQKAEIHVA</sequence>
<comment type="catalytic activity">
    <reaction evidence="16">
        <text>(2E)-dodecenoyl-CoA + NADPH + H(+) = dodecanoyl-CoA + NADP(+)</text>
        <dbReference type="Rhea" id="RHEA:44964"/>
        <dbReference type="ChEBI" id="CHEBI:15378"/>
        <dbReference type="ChEBI" id="CHEBI:57330"/>
        <dbReference type="ChEBI" id="CHEBI:57375"/>
        <dbReference type="ChEBI" id="CHEBI:57783"/>
        <dbReference type="ChEBI" id="CHEBI:58349"/>
    </reaction>
    <physiologicalReaction direction="left-to-right" evidence="16">
        <dbReference type="Rhea" id="RHEA:44965"/>
    </physiologicalReaction>
</comment>
<comment type="subunit">
    <text evidence="13">Interacts with PEX5, probably required to target it into peroxisomes.</text>
</comment>
<evidence type="ECO:0000256" key="7">
    <source>
        <dbReference type="ARBA" id="ARBA00022857"/>
    </source>
</evidence>
<dbReference type="SUPFAM" id="SSF51735">
    <property type="entry name" value="NAD(P)-binding Rossmann-fold domains"/>
    <property type="match status" value="1"/>
</dbReference>
<evidence type="ECO:0000256" key="16">
    <source>
        <dbReference type="ARBA" id="ARBA00047570"/>
    </source>
</evidence>
<evidence type="ECO:0000256" key="11">
    <source>
        <dbReference type="ARBA" id="ARBA00023160"/>
    </source>
</evidence>
<comment type="catalytic activity">
    <reaction evidence="21">
        <text>(2E)-octenoyl-CoA + NADPH + H(+) = octanoyl-CoA + NADP(+)</text>
        <dbReference type="Rhea" id="RHEA:44952"/>
        <dbReference type="ChEBI" id="CHEBI:15378"/>
        <dbReference type="ChEBI" id="CHEBI:57386"/>
        <dbReference type="ChEBI" id="CHEBI:57783"/>
        <dbReference type="ChEBI" id="CHEBI:58349"/>
        <dbReference type="ChEBI" id="CHEBI:62242"/>
    </reaction>
    <physiologicalReaction direction="left-to-right" evidence="21">
        <dbReference type="Rhea" id="RHEA:44953"/>
    </physiologicalReaction>
</comment>
<evidence type="ECO:0000256" key="1">
    <source>
        <dbReference type="ARBA" id="ARBA00004275"/>
    </source>
</evidence>
<evidence type="ECO:0000256" key="4">
    <source>
        <dbReference type="ARBA" id="ARBA00022516"/>
    </source>
</evidence>
<evidence type="ECO:0000256" key="17">
    <source>
        <dbReference type="ARBA" id="ARBA00048686"/>
    </source>
</evidence>
<dbReference type="GO" id="GO:0006633">
    <property type="term" value="P:fatty acid biosynthetic process"/>
    <property type="evidence" value="ECO:0007669"/>
    <property type="project" value="UniProtKB-KW"/>
</dbReference>
<evidence type="ECO:0000256" key="12">
    <source>
        <dbReference type="ARBA" id="ARBA00037124"/>
    </source>
</evidence>
<evidence type="ECO:0000256" key="20">
    <source>
        <dbReference type="ARBA" id="ARBA00049386"/>
    </source>
</evidence>
<dbReference type="PANTHER" id="PTHR24317">
    <property type="entry name" value="PEROXISOMAL TRANS-2-ENOYL-COA REDUCTASE"/>
    <property type="match status" value="1"/>
</dbReference>
<dbReference type="STRING" id="1332080.ATN00_15520"/>
<keyword evidence="6" id="KW-0276">Fatty acid metabolism</keyword>
<dbReference type="Pfam" id="PF13561">
    <property type="entry name" value="adh_short_C2"/>
    <property type="match status" value="1"/>
</dbReference>
<keyword evidence="8" id="KW-0560">Oxidoreductase</keyword>
<comment type="similarity">
    <text evidence="3">Belongs to the short-chain dehydrogenases/reductases (SDR) family.</text>
</comment>
<dbReference type="EC" id="1.3.1.38" evidence="14"/>
<evidence type="ECO:0000313" key="24">
    <source>
        <dbReference type="Proteomes" id="UP000056968"/>
    </source>
</evidence>
<dbReference type="FunFam" id="3.40.50.720:FF:000084">
    <property type="entry name" value="Short-chain dehydrogenase reductase"/>
    <property type="match status" value="1"/>
</dbReference>
<organism evidence="23 24">
    <name type="scientific">Sphingobium baderi</name>
    <dbReference type="NCBI Taxonomy" id="1332080"/>
    <lineage>
        <taxon>Bacteria</taxon>
        <taxon>Pseudomonadati</taxon>
        <taxon>Pseudomonadota</taxon>
        <taxon>Alphaproteobacteria</taxon>
        <taxon>Sphingomonadales</taxon>
        <taxon>Sphingomonadaceae</taxon>
        <taxon>Sphingobium</taxon>
    </lineage>
</organism>
<dbReference type="OrthoDB" id="286404at2"/>
<evidence type="ECO:0000313" key="23">
    <source>
        <dbReference type="EMBL" id="ALR21491.1"/>
    </source>
</evidence>
<evidence type="ECO:0000256" key="21">
    <source>
        <dbReference type="ARBA" id="ARBA00049559"/>
    </source>
</evidence>
<dbReference type="InterPro" id="IPR036291">
    <property type="entry name" value="NAD(P)-bd_dom_sf"/>
</dbReference>
<keyword evidence="11" id="KW-0275">Fatty acid biosynthesis</keyword>
<keyword evidence="5" id="KW-0597">Phosphoprotein</keyword>
<comment type="pathway">
    <text evidence="2">Lipid metabolism.</text>
</comment>
<evidence type="ECO:0000256" key="18">
    <source>
        <dbReference type="ARBA" id="ARBA00049108"/>
    </source>
</evidence>
<keyword evidence="10" id="KW-0576">Peroxisome</keyword>